<feature type="domain" description="XdhC- CoxI" evidence="1">
    <location>
        <begin position="14"/>
        <end position="77"/>
    </location>
</feature>
<dbReference type="Pfam" id="PF13478">
    <property type="entry name" value="XdhC_C"/>
    <property type="match status" value="1"/>
</dbReference>
<comment type="caution">
    <text evidence="3">The sequence shown here is derived from an EMBL/GenBank/DDBJ whole genome shotgun (WGS) entry which is preliminary data.</text>
</comment>
<evidence type="ECO:0000313" key="3">
    <source>
        <dbReference type="EMBL" id="NDK90849.1"/>
    </source>
</evidence>
<feature type="domain" description="XdhC Rossmann" evidence="2">
    <location>
        <begin position="193"/>
        <end position="340"/>
    </location>
</feature>
<dbReference type="AlphaFoldDB" id="A0A7K3LRI5"/>
<dbReference type="PANTHER" id="PTHR30388">
    <property type="entry name" value="ALDEHYDE OXIDOREDUCTASE MOLYBDENUM COFACTOR ASSEMBLY PROTEIN"/>
    <property type="match status" value="1"/>
</dbReference>
<accession>A0A7K3LRI5</accession>
<dbReference type="InterPro" id="IPR003777">
    <property type="entry name" value="XdhC_CoxI"/>
</dbReference>
<dbReference type="Proteomes" id="UP000466307">
    <property type="component" value="Unassembled WGS sequence"/>
</dbReference>
<organism evidence="3 4">
    <name type="scientific">Gordonia desulfuricans</name>
    <dbReference type="NCBI Taxonomy" id="89051"/>
    <lineage>
        <taxon>Bacteria</taxon>
        <taxon>Bacillati</taxon>
        <taxon>Actinomycetota</taxon>
        <taxon>Actinomycetes</taxon>
        <taxon>Mycobacteriales</taxon>
        <taxon>Gordoniaceae</taxon>
        <taxon>Gordonia</taxon>
    </lineage>
</organism>
<dbReference type="RefSeq" id="WP_059037808.1">
    <property type="nucleotide sequence ID" value="NZ_JAADZU010000048.1"/>
</dbReference>
<evidence type="ECO:0000313" key="4">
    <source>
        <dbReference type="Proteomes" id="UP000466307"/>
    </source>
</evidence>
<evidence type="ECO:0000259" key="1">
    <source>
        <dbReference type="Pfam" id="PF02625"/>
    </source>
</evidence>
<evidence type="ECO:0000259" key="2">
    <source>
        <dbReference type="Pfam" id="PF13478"/>
    </source>
</evidence>
<dbReference type="InterPro" id="IPR027051">
    <property type="entry name" value="XdhC_Rossmann_dom"/>
</dbReference>
<dbReference type="InterPro" id="IPR052698">
    <property type="entry name" value="MoCofactor_Util/Proc"/>
</dbReference>
<sequence>MRDVLPALIDRLAAGPVALARVITTTGASPRGVGASMLVTASGEVIGSLSGGCVESAVVCTAEQVLADGVAVIEHFGVAEPEGIGIGLTCGGELEVFTERVTDRQLPELYELADALDAGIPIAWTTTLGGSPRWQLTSTRTPSSSPGLGHDIDDLLRTGRSGVVGVDDCETPEADAMPRPRTFVHTFAPGSRLILVGANDFVRALGSMGTSLGYRVTVVDARPVFATRARFPDVDEVITMWPDRYLAQEISAGRVDHRTCVCVMTHDAKFDVPTLQVALSCPDIAFIGALGSRRTVTDRAERLRENGVDDDQLGRLRSPLGLDLGAHTPAEVAVSIAAQLIAERHERTASPLHRTSGPIHR</sequence>
<reference evidence="3 4" key="1">
    <citation type="submission" date="2020-01" db="EMBL/GenBank/DDBJ databases">
        <title>Investigation of new actinobacteria for the biodesulphurisation of diesel fuel.</title>
        <authorList>
            <person name="Athi Narayanan S.M."/>
        </authorList>
    </citation>
    <scope>NUCLEOTIDE SEQUENCE [LARGE SCALE GENOMIC DNA]</scope>
    <source>
        <strain evidence="3 4">213E</strain>
    </source>
</reference>
<dbReference type="PANTHER" id="PTHR30388:SF4">
    <property type="entry name" value="MOLYBDENUM COFACTOR INSERTION CHAPERONE PAOD"/>
    <property type="match status" value="1"/>
</dbReference>
<keyword evidence="4" id="KW-1185">Reference proteome</keyword>
<protein>
    <submittedName>
        <fullName evidence="3">XdhC family protein</fullName>
    </submittedName>
</protein>
<name>A0A7K3LRI5_9ACTN</name>
<dbReference type="Pfam" id="PF02625">
    <property type="entry name" value="XdhC_CoxI"/>
    <property type="match status" value="1"/>
</dbReference>
<dbReference type="EMBL" id="JAADZU010000048">
    <property type="protein sequence ID" value="NDK90849.1"/>
    <property type="molecule type" value="Genomic_DNA"/>
</dbReference>
<dbReference type="Gene3D" id="3.40.50.720">
    <property type="entry name" value="NAD(P)-binding Rossmann-like Domain"/>
    <property type="match status" value="1"/>
</dbReference>
<gene>
    <name evidence="3" type="ORF">GYA93_14840</name>
</gene>
<proteinExistence type="predicted"/>